<accession>A0A223ECI4</accession>
<evidence type="ECO:0000256" key="1">
    <source>
        <dbReference type="SAM" id="Phobius"/>
    </source>
</evidence>
<dbReference type="AlphaFoldDB" id="A0A223ECI4"/>
<evidence type="ECO:0008006" key="4">
    <source>
        <dbReference type="Google" id="ProtNLM"/>
    </source>
</evidence>
<reference evidence="2 3" key="1">
    <citation type="submission" date="2016-10" db="EMBL/GenBank/DDBJ databases">
        <title>The whole genome sequencing and assembly of Bacillus simplex DSM 1321 strain.</title>
        <authorList>
            <person name="Park M.-K."/>
            <person name="Lee Y.-J."/>
            <person name="Yi H."/>
            <person name="Bahn Y.-S."/>
            <person name="Kim J.F."/>
            <person name="Lee D.-W."/>
        </authorList>
    </citation>
    <scope>NUCLEOTIDE SEQUENCE [LARGE SCALE GENOMIC DNA]</scope>
    <source>
        <strain evidence="2 3">DSM 1321</strain>
    </source>
</reference>
<keyword evidence="1" id="KW-0472">Membrane</keyword>
<proteinExistence type="predicted"/>
<evidence type="ECO:0000313" key="3">
    <source>
        <dbReference type="Proteomes" id="UP000214618"/>
    </source>
</evidence>
<feature type="transmembrane region" description="Helical" evidence="1">
    <location>
        <begin position="30"/>
        <end position="49"/>
    </location>
</feature>
<keyword evidence="1" id="KW-1133">Transmembrane helix</keyword>
<protein>
    <recommendedName>
        <fullName evidence="4">Amino acid permease</fullName>
    </recommendedName>
</protein>
<dbReference type="OrthoDB" id="9974574at2"/>
<organism evidence="2 3">
    <name type="scientific">Peribacillus simplex NBRC 15720 = DSM 1321</name>
    <dbReference type="NCBI Taxonomy" id="1349754"/>
    <lineage>
        <taxon>Bacteria</taxon>
        <taxon>Bacillati</taxon>
        <taxon>Bacillota</taxon>
        <taxon>Bacilli</taxon>
        <taxon>Bacillales</taxon>
        <taxon>Bacillaceae</taxon>
        <taxon>Peribacillus</taxon>
    </lineage>
</organism>
<keyword evidence="1" id="KW-0812">Transmembrane</keyword>
<dbReference type="Proteomes" id="UP000214618">
    <property type="component" value="Chromosome"/>
</dbReference>
<feature type="transmembrane region" description="Helical" evidence="1">
    <location>
        <begin position="7"/>
        <end position="24"/>
    </location>
</feature>
<evidence type="ECO:0000313" key="2">
    <source>
        <dbReference type="EMBL" id="ASS92948.1"/>
    </source>
</evidence>
<dbReference type="EMBL" id="CP017704">
    <property type="protein sequence ID" value="ASS92948.1"/>
    <property type="molecule type" value="Genomic_DNA"/>
</dbReference>
<gene>
    <name evidence="2" type="ORF">BS1321_02545</name>
</gene>
<name>A0A223ECI4_9BACI</name>
<sequence>MPLAPYSNYAIIAFLLMVLVGIWFNPSTRISLVVGIVFLALVAASYYILKMDKRTPLDVKSDDDISS</sequence>